<dbReference type="OrthoDB" id="2122982at2759"/>
<evidence type="ECO:0000259" key="2">
    <source>
        <dbReference type="PROSITE" id="PS50089"/>
    </source>
</evidence>
<dbReference type="PROSITE" id="PS50089">
    <property type="entry name" value="ZF_RING_2"/>
    <property type="match status" value="1"/>
</dbReference>
<sequence>MDPDALAPEKRGAVFKKKCPKNILERLDRVISQRFFLVDRRRDGHELREEFNVLGSTGNVYTVVVDKKPSCNCPDALKGNHCKHILFIFLKVLQVTQESGYWYQKGLLTSELDDIFARAPPAPNSVANARVREAYACATGRPSESTSAADSGQKKRIPGSEDDCPVCYENMHGAKENTLTFCQACGNGLHKECFQQWARSATKMTCVFCRAEWVMPTAAGNRSSGTVHSSEGYVNLAGVAGLSPVRDTSTYYHGPRRGERHYGYQDYC</sequence>
<dbReference type="PANTHER" id="PTHR21540">
    <property type="entry name" value="RING FINGER AND SWIM DOMAIN-CONTAINING PROTEIN 2"/>
    <property type="match status" value="1"/>
</dbReference>
<organism evidence="4 5">
    <name type="scientific">Ceriporiopsis subvermispora (strain B)</name>
    <name type="common">White-rot fungus</name>
    <name type="synonym">Gelatoporia subvermispora</name>
    <dbReference type="NCBI Taxonomy" id="914234"/>
    <lineage>
        <taxon>Eukaryota</taxon>
        <taxon>Fungi</taxon>
        <taxon>Dikarya</taxon>
        <taxon>Basidiomycota</taxon>
        <taxon>Agaricomycotina</taxon>
        <taxon>Agaricomycetes</taxon>
        <taxon>Polyporales</taxon>
        <taxon>Gelatoporiaceae</taxon>
        <taxon>Gelatoporia</taxon>
    </lineage>
</organism>
<evidence type="ECO:0000313" key="4">
    <source>
        <dbReference type="EMBL" id="EMD38028.1"/>
    </source>
</evidence>
<evidence type="ECO:0000259" key="3">
    <source>
        <dbReference type="PROSITE" id="PS50966"/>
    </source>
</evidence>
<dbReference type="InterPro" id="IPR013083">
    <property type="entry name" value="Znf_RING/FYVE/PHD"/>
</dbReference>
<proteinExistence type="predicted"/>
<dbReference type="PROSITE" id="PS50966">
    <property type="entry name" value="ZF_SWIM"/>
    <property type="match status" value="1"/>
</dbReference>
<dbReference type="InterPro" id="IPR039903">
    <property type="entry name" value="Zswim2"/>
</dbReference>
<evidence type="ECO:0000313" key="5">
    <source>
        <dbReference type="Proteomes" id="UP000016930"/>
    </source>
</evidence>
<keyword evidence="1" id="KW-0863">Zinc-finger</keyword>
<dbReference type="Gene3D" id="3.30.40.10">
    <property type="entry name" value="Zinc/RING finger domain, C3HC4 (zinc finger)"/>
    <property type="match status" value="1"/>
</dbReference>
<evidence type="ECO:0008006" key="6">
    <source>
        <dbReference type="Google" id="ProtNLM"/>
    </source>
</evidence>
<dbReference type="InterPro" id="IPR007527">
    <property type="entry name" value="Znf_SWIM"/>
</dbReference>
<dbReference type="AlphaFoldDB" id="M2QLX5"/>
<dbReference type="STRING" id="914234.M2QLX5"/>
<keyword evidence="1" id="KW-0479">Metal-binding</keyword>
<evidence type="ECO:0000256" key="1">
    <source>
        <dbReference type="PROSITE-ProRule" id="PRU00175"/>
    </source>
</evidence>
<feature type="domain" description="RING-type" evidence="2">
    <location>
        <begin position="164"/>
        <end position="210"/>
    </location>
</feature>
<dbReference type="InterPro" id="IPR001841">
    <property type="entry name" value="Znf_RING"/>
</dbReference>
<dbReference type="Pfam" id="PF04434">
    <property type="entry name" value="SWIM"/>
    <property type="match status" value="1"/>
</dbReference>
<keyword evidence="5" id="KW-1185">Reference proteome</keyword>
<gene>
    <name evidence="4" type="ORF">CERSUDRAFT_134570</name>
</gene>
<reference evidence="4 5" key="1">
    <citation type="journal article" date="2012" name="Proc. Natl. Acad. Sci. U.S.A.">
        <title>Comparative genomics of Ceriporiopsis subvermispora and Phanerochaete chrysosporium provide insight into selective ligninolysis.</title>
        <authorList>
            <person name="Fernandez-Fueyo E."/>
            <person name="Ruiz-Duenas F.J."/>
            <person name="Ferreira P."/>
            <person name="Floudas D."/>
            <person name="Hibbett D.S."/>
            <person name="Canessa P."/>
            <person name="Larrondo L.F."/>
            <person name="James T.Y."/>
            <person name="Seelenfreund D."/>
            <person name="Lobos S."/>
            <person name="Polanco R."/>
            <person name="Tello M."/>
            <person name="Honda Y."/>
            <person name="Watanabe T."/>
            <person name="Watanabe T."/>
            <person name="Ryu J.S."/>
            <person name="Kubicek C.P."/>
            <person name="Schmoll M."/>
            <person name="Gaskell J."/>
            <person name="Hammel K.E."/>
            <person name="St John F.J."/>
            <person name="Vanden Wymelenberg A."/>
            <person name="Sabat G."/>
            <person name="Splinter BonDurant S."/>
            <person name="Syed K."/>
            <person name="Yadav J.S."/>
            <person name="Doddapaneni H."/>
            <person name="Subramanian V."/>
            <person name="Lavin J.L."/>
            <person name="Oguiza J.A."/>
            <person name="Perez G."/>
            <person name="Pisabarro A.G."/>
            <person name="Ramirez L."/>
            <person name="Santoyo F."/>
            <person name="Master E."/>
            <person name="Coutinho P.M."/>
            <person name="Henrissat B."/>
            <person name="Lombard V."/>
            <person name="Magnuson J.K."/>
            <person name="Kuees U."/>
            <person name="Hori C."/>
            <person name="Igarashi K."/>
            <person name="Samejima M."/>
            <person name="Held B.W."/>
            <person name="Barry K.W."/>
            <person name="LaButti K.M."/>
            <person name="Lapidus A."/>
            <person name="Lindquist E.A."/>
            <person name="Lucas S.M."/>
            <person name="Riley R."/>
            <person name="Salamov A.A."/>
            <person name="Hoffmeister D."/>
            <person name="Schwenk D."/>
            <person name="Hadar Y."/>
            <person name="Yarden O."/>
            <person name="de Vries R.P."/>
            <person name="Wiebenga A."/>
            <person name="Stenlid J."/>
            <person name="Eastwood D."/>
            <person name="Grigoriev I.V."/>
            <person name="Berka R.M."/>
            <person name="Blanchette R.A."/>
            <person name="Kersten P."/>
            <person name="Martinez A.T."/>
            <person name="Vicuna R."/>
            <person name="Cullen D."/>
        </authorList>
    </citation>
    <scope>NUCLEOTIDE SEQUENCE [LARGE SCALE GENOMIC DNA]</scope>
    <source>
        <strain evidence="4 5">B</strain>
    </source>
</reference>
<dbReference type="EMBL" id="KB445795">
    <property type="protein sequence ID" value="EMD38028.1"/>
    <property type="molecule type" value="Genomic_DNA"/>
</dbReference>
<dbReference type="Proteomes" id="UP000016930">
    <property type="component" value="Unassembled WGS sequence"/>
</dbReference>
<protein>
    <recommendedName>
        <fullName evidence="6">SWIM-type domain-containing protein</fullName>
    </recommendedName>
</protein>
<dbReference type="Pfam" id="PF13639">
    <property type="entry name" value="zf-RING_2"/>
    <property type="match status" value="1"/>
</dbReference>
<keyword evidence="1" id="KW-0862">Zinc</keyword>
<dbReference type="PANTHER" id="PTHR21540:SF0">
    <property type="entry name" value="PHD FAMILY PROTEIN"/>
    <property type="match status" value="1"/>
</dbReference>
<dbReference type="GO" id="GO:0061630">
    <property type="term" value="F:ubiquitin protein ligase activity"/>
    <property type="evidence" value="ECO:0007669"/>
    <property type="project" value="InterPro"/>
</dbReference>
<feature type="domain" description="SWIM-type" evidence="3">
    <location>
        <begin position="61"/>
        <end position="93"/>
    </location>
</feature>
<dbReference type="GO" id="GO:0008270">
    <property type="term" value="F:zinc ion binding"/>
    <property type="evidence" value="ECO:0007669"/>
    <property type="project" value="UniProtKB-KW"/>
</dbReference>
<dbReference type="SUPFAM" id="SSF57850">
    <property type="entry name" value="RING/U-box"/>
    <property type="match status" value="1"/>
</dbReference>
<accession>M2QLX5</accession>
<name>M2QLX5_CERS8</name>
<dbReference type="HOGENOM" id="CLU_037984_2_0_1"/>